<keyword evidence="1" id="KW-0378">Hydrolase</keyword>
<dbReference type="SUPFAM" id="SSF53474">
    <property type="entry name" value="alpha/beta-Hydrolases"/>
    <property type="match status" value="1"/>
</dbReference>
<protein>
    <submittedName>
        <fullName evidence="1">Alpha/beta fold hydrolase</fullName>
    </submittedName>
</protein>
<dbReference type="PANTHER" id="PTHR34853:SF1">
    <property type="entry name" value="LIPASE 5"/>
    <property type="match status" value="1"/>
</dbReference>
<dbReference type="InterPro" id="IPR005152">
    <property type="entry name" value="Lipase_secreted"/>
</dbReference>
<dbReference type="AlphaFoldDB" id="A0A939DGU1"/>
<dbReference type="PIRSF" id="PIRSF029171">
    <property type="entry name" value="Esterase_LipA"/>
    <property type="match status" value="1"/>
</dbReference>
<dbReference type="Proteomes" id="UP000664303">
    <property type="component" value="Unassembled WGS sequence"/>
</dbReference>
<organism evidence="1 2">
    <name type="scientific">Parahaliea mediterranea</name>
    <dbReference type="NCBI Taxonomy" id="651086"/>
    <lineage>
        <taxon>Bacteria</taxon>
        <taxon>Pseudomonadati</taxon>
        <taxon>Pseudomonadota</taxon>
        <taxon>Gammaproteobacteria</taxon>
        <taxon>Cellvibrionales</taxon>
        <taxon>Halieaceae</taxon>
        <taxon>Parahaliea</taxon>
    </lineage>
</organism>
<dbReference type="GO" id="GO:0004806">
    <property type="term" value="F:triacylglycerol lipase activity"/>
    <property type="evidence" value="ECO:0007669"/>
    <property type="project" value="InterPro"/>
</dbReference>
<accession>A0A939DGU1</accession>
<dbReference type="PANTHER" id="PTHR34853">
    <property type="match status" value="1"/>
</dbReference>
<reference evidence="1" key="1">
    <citation type="submission" date="2021-02" db="EMBL/GenBank/DDBJ databases">
        <title>PHA producing bacteria isolated from coastal sediment in Guangdong, Shenzhen.</title>
        <authorList>
            <person name="Zheng W."/>
            <person name="Yu S."/>
            <person name="Huang Y."/>
        </authorList>
    </citation>
    <scope>NUCLEOTIDE SEQUENCE</scope>
    <source>
        <strain evidence="1">TN14-10</strain>
    </source>
</reference>
<dbReference type="GO" id="GO:0016042">
    <property type="term" value="P:lipid catabolic process"/>
    <property type="evidence" value="ECO:0007669"/>
    <property type="project" value="InterPro"/>
</dbReference>
<name>A0A939DGU1_9GAMM</name>
<evidence type="ECO:0000313" key="1">
    <source>
        <dbReference type="EMBL" id="MBN7797606.1"/>
    </source>
</evidence>
<sequence length="413" mass="43990">MSKHRMSAIECVQGLSLLVIVALGLAGQLPIARAAALGDSDIGEFYRFDGASSKAPGLLLRQEPLEQHQSLARASQNIRLLYTSTEGLFARETVAVSGALYLPRGEPPEAGWPLLVWAHGTVGIADVCAPSWNGRQQRDSTYLNYWLANGYAIAASDYQGLGTRGTHPYLSTRPSAYSNLDIVRAVSKGGFPVSDAVVVIGQSQGAGAALATAMYAPDYAGELDIRGVVATGAPYFSAEGLAVIQATRPTEEVDPTLGYNFLALSKLSLIDPDFVLEDYVSEQVLPVARSVSDTCYAELKERVVKEGVSYNKAFKKSPANVLQPAFKRMEYPTLALSVPVFIGIGGKDLSTPARMQQALVKDACAAGAVIEAHFYRRGTHSSVVNGSTEDSSVFVEAAFSGVDITGNCNNLPF</sequence>
<evidence type="ECO:0000313" key="2">
    <source>
        <dbReference type="Proteomes" id="UP000664303"/>
    </source>
</evidence>
<dbReference type="Pfam" id="PF03583">
    <property type="entry name" value="LIP"/>
    <property type="match status" value="1"/>
</dbReference>
<gene>
    <name evidence="1" type="ORF">JYP50_13430</name>
</gene>
<keyword evidence="2" id="KW-1185">Reference proteome</keyword>
<dbReference type="Gene3D" id="3.40.50.1820">
    <property type="entry name" value="alpha/beta hydrolase"/>
    <property type="match status" value="2"/>
</dbReference>
<dbReference type="InterPro" id="IPR029058">
    <property type="entry name" value="AB_hydrolase_fold"/>
</dbReference>
<comment type="caution">
    <text evidence="1">The sequence shown here is derived from an EMBL/GenBank/DDBJ whole genome shotgun (WGS) entry which is preliminary data.</text>
</comment>
<dbReference type="EMBL" id="JAFKCZ010000009">
    <property type="protein sequence ID" value="MBN7797606.1"/>
    <property type="molecule type" value="Genomic_DNA"/>
</dbReference>
<proteinExistence type="predicted"/>